<organism evidence="2 3">
    <name type="scientific">Trinickia symbiotica</name>
    <dbReference type="NCBI Taxonomy" id="863227"/>
    <lineage>
        <taxon>Bacteria</taxon>
        <taxon>Pseudomonadati</taxon>
        <taxon>Pseudomonadota</taxon>
        <taxon>Betaproteobacteria</taxon>
        <taxon>Burkholderiales</taxon>
        <taxon>Burkholderiaceae</taxon>
        <taxon>Trinickia</taxon>
    </lineage>
</organism>
<accession>A0A2N7X595</accession>
<sequence length="220" mass="23571">MTRAPRISLVHATPLAIQPITESFTRWWPDATVYNLLDDSLAANLKRADGNVDAMTSRFSALVGYSLRTGAAGVLFTCSAFGPAIESARRGIDVPILKPNEAMIEEALGLGRKIALVATFQPALAPIAREFHDFAAGNKTDLQVTSCFVEGAWPALQSGDKSTHDRLIAEACARLSDHDVVCFAQFSMTSAHAAAEAASRRPTLTTTDSAVKKLKALLSR</sequence>
<gene>
    <name evidence="2" type="ORF">C0Z20_11945</name>
</gene>
<evidence type="ECO:0000313" key="2">
    <source>
        <dbReference type="EMBL" id="PMS36794.1"/>
    </source>
</evidence>
<name>A0A2N7X595_9BURK</name>
<dbReference type="Pfam" id="PF01177">
    <property type="entry name" value="Asp_Glu_race"/>
    <property type="match status" value="1"/>
</dbReference>
<dbReference type="Proteomes" id="UP000235777">
    <property type="component" value="Unassembled WGS sequence"/>
</dbReference>
<dbReference type="AlphaFoldDB" id="A0A2N7X595"/>
<protein>
    <submittedName>
        <fullName evidence="2">Arylsulfatase</fullName>
    </submittedName>
</protein>
<dbReference type="Gene3D" id="3.40.50.12500">
    <property type="match status" value="1"/>
</dbReference>
<dbReference type="InterPro" id="IPR015942">
    <property type="entry name" value="Asp/Glu/hydantoin_racemase"/>
</dbReference>
<dbReference type="EMBL" id="PNYC01000006">
    <property type="protein sequence ID" value="PMS36794.1"/>
    <property type="molecule type" value="Genomic_DNA"/>
</dbReference>
<reference evidence="2 3" key="1">
    <citation type="submission" date="2018-01" db="EMBL/GenBank/DDBJ databases">
        <title>Whole genome analyses suggest that Burkholderia sensu lato contains two further novel genera in the rhizoxinica-symbiotica group Mycetohabitans gen. nov., and Trinickia gen. nov.: implications for the evolution of diazotrophy and nodulation in the Burkholderiaceae.</title>
        <authorList>
            <person name="Estrada-de los Santos P."/>
            <person name="Palmer M."/>
            <person name="Chavez-Ramirez B."/>
            <person name="Beukes C."/>
            <person name="Steenkamp E.T."/>
            <person name="Hirsch A.M."/>
            <person name="Manyaka P."/>
            <person name="Maluk M."/>
            <person name="Lafos M."/>
            <person name="Crook M."/>
            <person name="Gross E."/>
            <person name="Simon M.F."/>
            <person name="Bueno dos Reis Junior F."/>
            <person name="Poole P.S."/>
            <person name="Venter S.N."/>
            <person name="James E.K."/>
        </authorList>
    </citation>
    <scope>NUCLEOTIDE SEQUENCE [LARGE SCALE GENOMIC DNA]</scope>
    <source>
        <strain evidence="2 3">JPY 581</strain>
    </source>
</reference>
<dbReference type="GO" id="GO:0047661">
    <property type="term" value="F:amino-acid racemase activity"/>
    <property type="evidence" value="ECO:0007669"/>
    <property type="project" value="InterPro"/>
</dbReference>
<evidence type="ECO:0000256" key="1">
    <source>
        <dbReference type="ARBA" id="ARBA00038414"/>
    </source>
</evidence>
<dbReference type="InterPro" id="IPR053714">
    <property type="entry name" value="Iso_Racemase_Enz_sf"/>
</dbReference>
<evidence type="ECO:0000313" key="3">
    <source>
        <dbReference type="Proteomes" id="UP000235777"/>
    </source>
</evidence>
<comment type="similarity">
    <text evidence="1">Belongs to the HyuE racemase family.</text>
</comment>
<proteinExistence type="inferred from homology"/>
<comment type="caution">
    <text evidence="2">The sequence shown here is derived from an EMBL/GenBank/DDBJ whole genome shotgun (WGS) entry which is preliminary data.</text>
</comment>
<keyword evidence="3" id="KW-1185">Reference proteome</keyword>